<sequence>MVRGLCGGLGRVPVGLSPEDARALVRRAGELGVTVNTVVQGAWAILLGHLT</sequence>
<reference evidence="1 2" key="1">
    <citation type="submission" date="2020-04" db="EMBL/GenBank/DDBJ databases">
        <title>MicrobeNet Type strains.</title>
        <authorList>
            <person name="Nicholson A.C."/>
        </authorList>
    </citation>
    <scope>NUCLEOTIDE SEQUENCE [LARGE SCALE GENOMIC DNA]</scope>
    <source>
        <strain evidence="1 2">ATCC BAA-277</strain>
    </source>
</reference>
<evidence type="ECO:0000313" key="2">
    <source>
        <dbReference type="Proteomes" id="UP000579250"/>
    </source>
</evidence>
<organism evidence="1 2">
    <name type="scientific">Actinomadura latina</name>
    <dbReference type="NCBI Taxonomy" id="163603"/>
    <lineage>
        <taxon>Bacteria</taxon>
        <taxon>Bacillati</taxon>
        <taxon>Actinomycetota</taxon>
        <taxon>Actinomycetes</taxon>
        <taxon>Streptosporangiales</taxon>
        <taxon>Thermomonosporaceae</taxon>
        <taxon>Actinomadura</taxon>
    </lineage>
</organism>
<gene>
    <name evidence="1" type="ORF">HGB48_17530</name>
</gene>
<evidence type="ECO:0000313" key="1">
    <source>
        <dbReference type="EMBL" id="NKZ05531.1"/>
    </source>
</evidence>
<name>A0A846YZR6_9ACTN</name>
<dbReference type="Gene3D" id="3.30.559.30">
    <property type="entry name" value="Nonribosomal peptide synthetase, condensation domain"/>
    <property type="match status" value="1"/>
</dbReference>
<dbReference type="SUPFAM" id="SSF52777">
    <property type="entry name" value="CoA-dependent acyltransferases"/>
    <property type="match status" value="1"/>
</dbReference>
<evidence type="ECO:0008006" key="3">
    <source>
        <dbReference type="Google" id="ProtNLM"/>
    </source>
</evidence>
<keyword evidence="2" id="KW-1185">Reference proteome</keyword>
<comment type="caution">
    <text evidence="1">The sequence shown here is derived from an EMBL/GenBank/DDBJ whole genome shotgun (WGS) entry which is preliminary data.</text>
</comment>
<accession>A0A846YZR6</accession>
<protein>
    <recommendedName>
        <fullName evidence="3">ANTAR domain-containing protein</fullName>
    </recommendedName>
</protein>
<feature type="non-terminal residue" evidence="1">
    <location>
        <position position="51"/>
    </location>
</feature>
<dbReference type="AlphaFoldDB" id="A0A846YZR6"/>
<proteinExistence type="predicted"/>
<dbReference type="Proteomes" id="UP000579250">
    <property type="component" value="Unassembled WGS sequence"/>
</dbReference>
<dbReference type="EMBL" id="JAAXPI010000023">
    <property type="protein sequence ID" value="NKZ05531.1"/>
    <property type="molecule type" value="Genomic_DNA"/>
</dbReference>